<evidence type="ECO:0000259" key="1">
    <source>
        <dbReference type="Pfam" id="PF01607"/>
    </source>
</evidence>
<dbReference type="GO" id="GO:0008061">
    <property type="term" value="F:chitin binding"/>
    <property type="evidence" value="ECO:0007669"/>
    <property type="project" value="InterPro"/>
</dbReference>
<dbReference type="AlphaFoldDB" id="A0AAN8XIE4"/>
<reference evidence="2 3" key="1">
    <citation type="submission" date="2023-11" db="EMBL/GenBank/DDBJ databases">
        <title>Halocaridina rubra genome assembly.</title>
        <authorList>
            <person name="Smith C."/>
        </authorList>
    </citation>
    <scope>NUCLEOTIDE SEQUENCE [LARGE SCALE GENOMIC DNA]</scope>
    <source>
        <strain evidence="2">EP-1</strain>
        <tissue evidence="2">Whole</tissue>
    </source>
</reference>
<accession>A0AAN8XIE4</accession>
<proteinExistence type="predicted"/>
<comment type="caution">
    <text evidence="2">The sequence shown here is derived from an EMBL/GenBank/DDBJ whole genome shotgun (WGS) entry which is preliminary data.</text>
</comment>
<feature type="domain" description="Chitin-binding type-2" evidence="1">
    <location>
        <begin position="59"/>
        <end position="118"/>
    </location>
</feature>
<dbReference type="Pfam" id="PF01607">
    <property type="entry name" value="CBM_14"/>
    <property type="match status" value="1"/>
</dbReference>
<dbReference type="EMBL" id="JAXCGZ010002358">
    <property type="protein sequence ID" value="KAK7084002.1"/>
    <property type="molecule type" value="Genomic_DNA"/>
</dbReference>
<dbReference type="Gene3D" id="2.170.140.10">
    <property type="entry name" value="Chitin binding domain"/>
    <property type="match status" value="1"/>
</dbReference>
<dbReference type="InterPro" id="IPR002557">
    <property type="entry name" value="Chitin-bd_dom"/>
</dbReference>
<dbReference type="PANTHER" id="PTHR22933:SF43">
    <property type="entry name" value="LP10131P"/>
    <property type="match status" value="1"/>
</dbReference>
<evidence type="ECO:0000313" key="3">
    <source>
        <dbReference type="Proteomes" id="UP001381693"/>
    </source>
</evidence>
<dbReference type="Proteomes" id="UP001381693">
    <property type="component" value="Unassembled WGS sequence"/>
</dbReference>
<evidence type="ECO:0000313" key="2">
    <source>
        <dbReference type="EMBL" id="KAK7084002.1"/>
    </source>
</evidence>
<sequence length="144" mass="15718">VSLDLDKKLIARILNIQDIMKAELALLIGCLAVAAARSAYQVPAGSEVITSQILTGFSCLGRPYGYYADVANNCHLFHVCYPVNDESGNIIEEAHFTFLCGNQTVFSQDVLTCTHYDAAFPCDQAESLYHISNANFGIIPEILV</sequence>
<dbReference type="SUPFAM" id="SSF57625">
    <property type="entry name" value="Invertebrate chitin-binding proteins"/>
    <property type="match status" value="1"/>
</dbReference>
<organism evidence="2 3">
    <name type="scientific">Halocaridina rubra</name>
    <name type="common">Hawaiian red shrimp</name>
    <dbReference type="NCBI Taxonomy" id="373956"/>
    <lineage>
        <taxon>Eukaryota</taxon>
        <taxon>Metazoa</taxon>
        <taxon>Ecdysozoa</taxon>
        <taxon>Arthropoda</taxon>
        <taxon>Crustacea</taxon>
        <taxon>Multicrustacea</taxon>
        <taxon>Malacostraca</taxon>
        <taxon>Eumalacostraca</taxon>
        <taxon>Eucarida</taxon>
        <taxon>Decapoda</taxon>
        <taxon>Pleocyemata</taxon>
        <taxon>Caridea</taxon>
        <taxon>Atyoidea</taxon>
        <taxon>Atyidae</taxon>
        <taxon>Halocaridina</taxon>
    </lineage>
</organism>
<feature type="non-terminal residue" evidence="2">
    <location>
        <position position="1"/>
    </location>
</feature>
<dbReference type="GO" id="GO:0005576">
    <property type="term" value="C:extracellular region"/>
    <property type="evidence" value="ECO:0007669"/>
    <property type="project" value="InterPro"/>
</dbReference>
<dbReference type="PANTHER" id="PTHR22933">
    <property type="entry name" value="FI18007P1-RELATED"/>
    <property type="match status" value="1"/>
</dbReference>
<dbReference type="InterPro" id="IPR052976">
    <property type="entry name" value="Scoloptoxin-like"/>
</dbReference>
<name>A0AAN8XIE4_HALRR</name>
<gene>
    <name evidence="2" type="ORF">SK128_025756</name>
</gene>
<keyword evidence="3" id="KW-1185">Reference proteome</keyword>
<dbReference type="InterPro" id="IPR036508">
    <property type="entry name" value="Chitin-bd_dom_sf"/>
</dbReference>
<protein>
    <recommendedName>
        <fullName evidence="1">Chitin-binding type-2 domain-containing protein</fullName>
    </recommendedName>
</protein>